<proteinExistence type="predicted"/>
<reference evidence="1" key="1">
    <citation type="submission" date="2022-07" db="EMBL/GenBank/DDBJ databases">
        <title>Ectorhizobium quercum gen.nov., sp. nov.</title>
        <authorList>
            <person name="Ma T."/>
            <person name="Li Y."/>
        </authorList>
    </citation>
    <scope>NUCLEOTIDE SEQUENCE</scope>
    <source>
        <strain evidence="1">BDR2-2</strain>
    </source>
</reference>
<dbReference type="EMBL" id="JANFPI010000015">
    <property type="protein sequence ID" value="MCX9000006.1"/>
    <property type="molecule type" value="Genomic_DNA"/>
</dbReference>
<keyword evidence="1" id="KW-0378">Hydrolase</keyword>
<dbReference type="InterPro" id="IPR009003">
    <property type="entry name" value="Peptidase_S1_PA"/>
</dbReference>
<dbReference type="AlphaFoldDB" id="A0AAE3N4X5"/>
<name>A0AAE3N4X5_9HYPH</name>
<dbReference type="Pfam" id="PF13365">
    <property type="entry name" value="Trypsin_2"/>
    <property type="match status" value="1"/>
</dbReference>
<organism evidence="1 2">
    <name type="scientific">Ectorhizobium quercum</name>
    <dbReference type="NCBI Taxonomy" id="2965071"/>
    <lineage>
        <taxon>Bacteria</taxon>
        <taxon>Pseudomonadati</taxon>
        <taxon>Pseudomonadota</taxon>
        <taxon>Alphaproteobacteria</taxon>
        <taxon>Hyphomicrobiales</taxon>
        <taxon>Rhizobiaceae</taxon>
        <taxon>Ectorhizobium</taxon>
    </lineage>
</organism>
<gene>
    <name evidence="1" type="ORF">NOF55_23165</name>
</gene>
<dbReference type="Proteomes" id="UP001208771">
    <property type="component" value="Unassembled WGS sequence"/>
</dbReference>
<protein>
    <submittedName>
        <fullName evidence="1">Serine protease</fullName>
    </submittedName>
</protein>
<dbReference type="RefSeq" id="WP_306413506.1">
    <property type="nucleotide sequence ID" value="NZ_JANFPI010000015.1"/>
</dbReference>
<dbReference type="GO" id="GO:0006508">
    <property type="term" value="P:proteolysis"/>
    <property type="evidence" value="ECO:0007669"/>
    <property type="project" value="UniProtKB-KW"/>
</dbReference>
<dbReference type="GO" id="GO:0008233">
    <property type="term" value="F:peptidase activity"/>
    <property type="evidence" value="ECO:0007669"/>
    <property type="project" value="UniProtKB-KW"/>
</dbReference>
<evidence type="ECO:0000313" key="2">
    <source>
        <dbReference type="Proteomes" id="UP001208771"/>
    </source>
</evidence>
<dbReference type="SUPFAM" id="SSF50494">
    <property type="entry name" value="Trypsin-like serine proteases"/>
    <property type="match status" value="1"/>
</dbReference>
<sequence length="583" mass="64048">MPKTISRLKLELIVANERNLVDKAIELIHQGGETPMSLDLIELAGMGDTPPLDVIDALIEYLSRNSMTERFIAVLQRLGREISDDAAPPALDPIAAASFDPDRMQSFCHSASAYRCRILIGDEIRGSGVLVSHRLVLTAWHVVNEAQPWTASPQIAVIASDGKRYRARLAGPYSDCHPTEWTGAIADDADLAAHSDFVLLRLIEPIGYSLGHLALPTESYVWAGNTSCMLVHYPDGQNRGFTLGEVTYGGNKPRYEHTVPTAAGSSGGAAFSNGFQFIGLHQGRLGNQRRLVPASRYVNDNEFRACIGSDTKPTYLWSLNGSLDAHLIIGRQLFFSGLTALVEGNQSLFGIWIKRLDPQKDEAGLAFAYRMLENFLMLRSPSARAVRIDIPTDGEDLLELTFRLAGGDPSMLQARPGVRLDETTMSAYERDRADALVSNLDQRDAPLWLFLEGPNQEFSRRTQYQLEQLIARLERARNIKVVLSRLESYNLPVMTHQSLPDVDAGRAGLLLDYVGDFGREDVRITVTAIRDDLAPDLNDGVVELIVDQSLAGVPHEFGVYSSAKLGIVSTKLADLISPRVGAA</sequence>
<accession>A0AAE3N4X5</accession>
<dbReference type="InterPro" id="IPR043504">
    <property type="entry name" value="Peptidase_S1_PA_chymotrypsin"/>
</dbReference>
<comment type="caution">
    <text evidence="1">The sequence shown here is derived from an EMBL/GenBank/DDBJ whole genome shotgun (WGS) entry which is preliminary data.</text>
</comment>
<keyword evidence="1" id="KW-0645">Protease</keyword>
<dbReference type="Gene3D" id="2.40.10.10">
    <property type="entry name" value="Trypsin-like serine proteases"/>
    <property type="match status" value="2"/>
</dbReference>
<evidence type="ECO:0000313" key="1">
    <source>
        <dbReference type="EMBL" id="MCX9000006.1"/>
    </source>
</evidence>
<keyword evidence="2" id="KW-1185">Reference proteome</keyword>